<reference evidence="2 3" key="1">
    <citation type="journal article" date="2017" name="Environ. Microbiol.">
        <title>Decay of the glycolytic pathway and adaptation to intranuclear parasitism within Enterocytozoonidae microsporidia.</title>
        <authorList>
            <person name="Wiredu Boakye D."/>
            <person name="Jaroenlak P."/>
            <person name="Prachumwat A."/>
            <person name="Williams T.A."/>
            <person name="Bateman K.S."/>
            <person name="Itsathitphaisarn O."/>
            <person name="Sritunyalucksana K."/>
            <person name="Paszkiewicz K.H."/>
            <person name="Moore K.A."/>
            <person name="Stentiford G.D."/>
            <person name="Williams B.A."/>
        </authorList>
    </citation>
    <scope>NUCLEOTIDE SEQUENCE [LARGE SCALE GENOMIC DNA]</scope>
    <source>
        <strain evidence="2 3">GB1</strain>
    </source>
</reference>
<evidence type="ECO:0000313" key="3">
    <source>
        <dbReference type="Proteomes" id="UP000192639"/>
    </source>
</evidence>
<proteinExistence type="predicted"/>
<dbReference type="AlphaFoldDB" id="A0A1Y1S6Z1"/>
<keyword evidence="1" id="KW-0175">Coiled coil</keyword>
<dbReference type="Proteomes" id="UP000192639">
    <property type="component" value="Unassembled WGS sequence"/>
</dbReference>
<gene>
    <name evidence="2" type="ORF">ECANGB1_988</name>
</gene>
<keyword evidence="3" id="KW-1185">Reference proteome</keyword>
<organism evidence="2 3">
    <name type="scientific">Enterospora canceri</name>
    <dbReference type="NCBI Taxonomy" id="1081671"/>
    <lineage>
        <taxon>Eukaryota</taxon>
        <taxon>Fungi</taxon>
        <taxon>Fungi incertae sedis</taxon>
        <taxon>Microsporidia</taxon>
        <taxon>Enterocytozoonidae</taxon>
        <taxon>Enterospora</taxon>
    </lineage>
</organism>
<name>A0A1Y1S6Z1_9MICR</name>
<sequence length="243" mass="29098">MEREYIRGLTEMVVERTKRHDTAMADLLEENRRLERLIAQKEDALLLEKEKAEKVAEKRIEPAENETEKMMKLHLKIKELEDENRRLTKTKMADELKLYRAMVKEKDERIRKQEMEIQRQKNEMEEYRNKSVEMRDVEKELKGDVMYEKSFLMHQTRLSPERSIRNNKGNMINIDGLFNVKMAKQKRLGKAKTSIKTVKENNKNVESKKVESILKKENKSYFKDLSFGNSSPIFDRKYMKGFK</sequence>
<dbReference type="EMBL" id="LWDP01000028">
    <property type="protein sequence ID" value="ORD94222.1"/>
    <property type="molecule type" value="Genomic_DNA"/>
</dbReference>
<accession>A0A1Y1S6Z1</accession>
<comment type="caution">
    <text evidence="2">The sequence shown here is derived from an EMBL/GenBank/DDBJ whole genome shotgun (WGS) entry which is preliminary data.</text>
</comment>
<feature type="coiled-coil region" evidence="1">
    <location>
        <begin position="24"/>
        <end position="137"/>
    </location>
</feature>
<dbReference type="VEuPathDB" id="MicrosporidiaDB:ECANGB1_988"/>
<evidence type="ECO:0000313" key="2">
    <source>
        <dbReference type="EMBL" id="ORD94222.1"/>
    </source>
</evidence>
<protein>
    <submittedName>
        <fullName evidence="2">Uncharacterized protein</fullName>
    </submittedName>
</protein>
<evidence type="ECO:0000256" key="1">
    <source>
        <dbReference type="SAM" id="Coils"/>
    </source>
</evidence>